<evidence type="ECO:0000313" key="3">
    <source>
        <dbReference type="Proteomes" id="UP000472264"/>
    </source>
</evidence>
<accession>A0A665W3S3</accession>
<feature type="coiled-coil region" evidence="1">
    <location>
        <begin position="95"/>
        <end position="125"/>
    </location>
</feature>
<dbReference type="InterPro" id="IPR034609">
    <property type="entry name" value="Syce2"/>
</dbReference>
<dbReference type="GO" id="GO:0000801">
    <property type="term" value="C:central element"/>
    <property type="evidence" value="ECO:0007669"/>
    <property type="project" value="InterPro"/>
</dbReference>
<dbReference type="FunCoup" id="A0A665W3S3">
    <property type="interactions" value="3"/>
</dbReference>
<protein>
    <submittedName>
        <fullName evidence="2">Synaptonemal complex central element protein 2</fullName>
    </submittedName>
</protein>
<organism evidence="2 3">
    <name type="scientific">Echeneis naucrates</name>
    <name type="common">Live sharksucker</name>
    <dbReference type="NCBI Taxonomy" id="173247"/>
    <lineage>
        <taxon>Eukaryota</taxon>
        <taxon>Metazoa</taxon>
        <taxon>Chordata</taxon>
        <taxon>Craniata</taxon>
        <taxon>Vertebrata</taxon>
        <taxon>Euteleostomi</taxon>
        <taxon>Actinopterygii</taxon>
        <taxon>Neopterygii</taxon>
        <taxon>Teleostei</taxon>
        <taxon>Neoteleostei</taxon>
        <taxon>Acanthomorphata</taxon>
        <taxon>Carangaria</taxon>
        <taxon>Carangiformes</taxon>
        <taxon>Echeneidae</taxon>
        <taxon>Echeneis</taxon>
    </lineage>
</organism>
<evidence type="ECO:0000256" key="1">
    <source>
        <dbReference type="SAM" id="Coils"/>
    </source>
</evidence>
<proteinExistence type="predicted"/>
<keyword evidence="3" id="KW-1185">Reference proteome</keyword>
<name>A0A665W3S3_ECHNA</name>
<dbReference type="AlphaFoldDB" id="A0A665W3S3"/>
<dbReference type="Proteomes" id="UP000472264">
    <property type="component" value="Chromosome 1"/>
</dbReference>
<dbReference type="OMA" id="KVCHTVE"/>
<evidence type="ECO:0000313" key="2">
    <source>
        <dbReference type="Ensembl" id="ENSENLP00000038392.1"/>
    </source>
</evidence>
<sequence>MNNTMLSISHAKPTPNSAFVSSTLSDVYCSSRIEYISTRVQELVEKINCSRTSDQKVMDSFQEKLSEKVSETCQQMKELMYAVYDENSNEMQMKLQELTEVLESCTKLNNELLEASRALASLRESLHPE</sequence>
<dbReference type="GO" id="GO:0007130">
    <property type="term" value="P:synaptonemal complex assembly"/>
    <property type="evidence" value="ECO:0007669"/>
    <property type="project" value="InterPro"/>
</dbReference>
<dbReference type="PANTHER" id="PTHR28398:SF1">
    <property type="entry name" value="SYNAPTONEMAL COMPLEX CENTRAL ELEMENT PROTEIN 2"/>
    <property type="match status" value="1"/>
</dbReference>
<reference evidence="2" key="3">
    <citation type="submission" date="2025-09" db="UniProtKB">
        <authorList>
            <consortium name="Ensembl"/>
        </authorList>
    </citation>
    <scope>IDENTIFICATION</scope>
</reference>
<dbReference type="Ensembl" id="ENSENLT00000039411.1">
    <property type="protein sequence ID" value="ENSENLP00000038392.1"/>
    <property type="gene ID" value="ENSENLG00000016592.1"/>
</dbReference>
<dbReference type="PANTHER" id="PTHR28398">
    <property type="entry name" value="SYNAPTONEMAL COMPLEX CENTRAL ELEMENT PROTEIN 2"/>
    <property type="match status" value="1"/>
</dbReference>
<keyword evidence="1" id="KW-0175">Coiled coil</keyword>
<dbReference type="InParanoid" id="A0A665W3S3"/>
<reference evidence="2" key="2">
    <citation type="submission" date="2025-08" db="UniProtKB">
        <authorList>
            <consortium name="Ensembl"/>
        </authorList>
    </citation>
    <scope>IDENTIFICATION</scope>
</reference>
<reference evidence="2" key="1">
    <citation type="submission" date="2021-04" db="EMBL/GenBank/DDBJ databases">
        <authorList>
            <consortium name="Wellcome Sanger Institute Data Sharing"/>
        </authorList>
    </citation>
    <scope>NUCLEOTIDE SEQUENCE [LARGE SCALE GENOMIC DNA]</scope>
</reference>